<protein>
    <recommendedName>
        <fullName evidence="4">Fungal-type protein kinase domain-containing protein</fullName>
    </recommendedName>
</protein>
<reference evidence="2 3" key="1">
    <citation type="journal article" date="2018" name="Mol. Biol. Evol.">
        <title>Broad Genomic Sampling Reveals a Smut Pathogenic Ancestry of the Fungal Clade Ustilaginomycotina.</title>
        <authorList>
            <person name="Kijpornyongpan T."/>
            <person name="Mondo S.J."/>
            <person name="Barry K."/>
            <person name="Sandor L."/>
            <person name="Lee J."/>
            <person name="Lipzen A."/>
            <person name="Pangilinan J."/>
            <person name="LaButti K."/>
            <person name="Hainaut M."/>
            <person name="Henrissat B."/>
            <person name="Grigoriev I.V."/>
            <person name="Spatafora J.W."/>
            <person name="Aime M.C."/>
        </authorList>
    </citation>
    <scope>NUCLEOTIDE SEQUENCE [LARGE SCALE GENOMIC DNA]</scope>
    <source>
        <strain evidence="2 3">MCA 4718</strain>
    </source>
</reference>
<proteinExistence type="predicted"/>
<accession>A0A316U451</accession>
<evidence type="ECO:0000313" key="3">
    <source>
        <dbReference type="Proteomes" id="UP000245942"/>
    </source>
</evidence>
<keyword evidence="3" id="KW-1185">Reference proteome</keyword>
<organism evidence="2 3">
    <name type="scientific">Pseudomicrostroma glucosiphilum</name>
    <dbReference type="NCBI Taxonomy" id="1684307"/>
    <lineage>
        <taxon>Eukaryota</taxon>
        <taxon>Fungi</taxon>
        <taxon>Dikarya</taxon>
        <taxon>Basidiomycota</taxon>
        <taxon>Ustilaginomycotina</taxon>
        <taxon>Exobasidiomycetes</taxon>
        <taxon>Microstromatales</taxon>
        <taxon>Microstromatales incertae sedis</taxon>
        <taxon>Pseudomicrostroma</taxon>
    </lineage>
</organism>
<dbReference type="OrthoDB" id="3425154at2759"/>
<name>A0A316U451_9BASI</name>
<evidence type="ECO:0000313" key="2">
    <source>
        <dbReference type="EMBL" id="PWN17705.1"/>
    </source>
</evidence>
<sequence>MSDSPAPRRSQRIEAALRCELPQAAAADLALGNAPLSPSTLAIPTSPPSSPSPDPTRQDRTSSEQTLPPLLQRLSFIIDWDDPTQEIVDGDPQAVAGVSHLGSISADLSCDTHSAHLSAFVFAPSSPTKAIDTMDHEIIEKDEVVRARLRRALPARWLKWYCVVVPEARRDHLIEVIMASKDVVSVIEEVLEAATRDHIEKALEELVCKLGNTVRSKLLTMRGKHDNGYGKFVSRGTKKVETSGIDDSETYRADIVVQEADPPPAKDGEVKYEWSQLMTFIEVKRRDRQDGNEALAIQGMQYVCKLLVYRSLTSHVYFLSWCGGLARLWYADSASFGHSRAFSLNAAQDRLEIGRFLCLLTSDECSGQVAGKWDPEKDPPVQAVLDSKIKTLDWHLPPRLLYRRSWPFGSRTAVWVGKTLEMVKDVDQSRWMILKCSWVPRHRLGHEPKMQQRLEGIEGTPRPFGSAVIPPDVIEQGFKVETVQQLDPTARDNQTGLHLCAIVYEHRLGEMIDPSIPTSILVHLHAQLVDTLLSYAGRALHYRDLNTGNMLIQKGTKDKLLLVDHGGMREFLRPRGAEWRGDTTVLLKRAEDDARSANLLFLPSANYTALDHLKRWGKNMGFLEANQKKARTTMPENALPAEMERLAIERLPRLRELLLSLVQLSHRYIDDLESAQYLHIWQVASKKENVRSGIQAKVQVFLLDKRDKQAAWSSHTNWSEELRTWFPLMEDWCTMMCSLRDQIFAAQESWRKSVVPIFDKLVSLPILETKVKEACRSGNLVTASEAVIAAFDRTDTLLSQEKLQTVEKDCFVHCKGLMDASSAKAVMDGAAKALSIEGN</sequence>
<dbReference type="GeneID" id="37015232"/>
<gene>
    <name evidence="2" type="ORF">BCV69DRAFT_285820</name>
</gene>
<feature type="compositionally biased region" description="Pro residues" evidence="1">
    <location>
        <begin position="45"/>
        <end position="54"/>
    </location>
</feature>
<feature type="region of interest" description="Disordered" evidence="1">
    <location>
        <begin position="30"/>
        <end position="66"/>
    </location>
</feature>
<dbReference type="Proteomes" id="UP000245942">
    <property type="component" value="Unassembled WGS sequence"/>
</dbReference>
<evidence type="ECO:0008006" key="4">
    <source>
        <dbReference type="Google" id="ProtNLM"/>
    </source>
</evidence>
<dbReference type="EMBL" id="KZ819342">
    <property type="protein sequence ID" value="PWN17705.1"/>
    <property type="molecule type" value="Genomic_DNA"/>
</dbReference>
<dbReference type="AlphaFoldDB" id="A0A316U451"/>
<evidence type="ECO:0000256" key="1">
    <source>
        <dbReference type="SAM" id="MobiDB-lite"/>
    </source>
</evidence>
<dbReference type="RefSeq" id="XP_025344865.1">
    <property type="nucleotide sequence ID" value="XM_025493498.1"/>
</dbReference>
<feature type="compositionally biased region" description="Low complexity" evidence="1">
    <location>
        <begin position="30"/>
        <end position="44"/>
    </location>
</feature>